<gene>
    <name evidence="2" type="ORF">R1flu_000546</name>
</gene>
<dbReference type="Proteomes" id="UP001605036">
    <property type="component" value="Unassembled WGS sequence"/>
</dbReference>
<feature type="region of interest" description="Disordered" evidence="1">
    <location>
        <begin position="283"/>
        <end position="529"/>
    </location>
</feature>
<evidence type="ECO:0000313" key="3">
    <source>
        <dbReference type="Proteomes" id="UP001605036"/>
    </source>
</evidence>
<proteinExistence type="predicted"/>
<dbReference type="EMBL" id="JBHFFA010000006">
    <property type="protein sequence ID" value="KAL2620341.1"/>
    <property type="molecule type" value="Genomic_DNA"/>
</dbReference>
<keyword evidence="3" id="KW-1185">Reference proteome</keyword>
<dbReference type="PANTHER" id="PTHR15672">
    <property type="entry name" value="CAMP-REGULATED PHOSPHOPROTEIN 21 RELATED R3H DOMAIN CONTAINING PROTEIN"/>
    <property type="match status" value="1"/>
</dbReference>
<feature type="compositionally biased region" description="Low complexity" evidence="1">
    <location>
        <begin position="439"/>
        <end position="469"/>
    </location>
</feature>
<comment type="caution">
    <text evidence="2">The sequence shown here is derived from an EMBL/GenBank/DDBJ whole genome shotgun (WGS) entry which is preliminary data.</text>
</comment>
<feature type="compositionally biased region" description="Polar residues" evidence="1">
    <location>
        <begin position="296"/>
        <end position="305"/>
    </location>
</feature>
<feature type="compositionally biased region" description="Polar residues" evidence="1">
    <location>
        <begin position="347"/>
        <end position="372"/>
    </location>
</feature>
<evidence type="ECO:0000313" key="2">
    <source>
        <dbReference type="EMBL" id="KAL2620341.1"/>
    </source>
</evidence>
<dbReference type="AlphaFoldDB" id="A0ABD1Y137"/>
<reference evidence="2 3" key="1">
    <citation type="submission" date="2024-09" db="EMBL/GenBank/DDBJ databases">
        <title>Chromosome-scale assembly of Riccia fluitans.</title>
        <authorList>
            <person name="Paukszto L."/>
            <person name="Sawicki J."/>
            <person name="Karawczyk K."/>
            <person name="Piernik-Szablinska J."/>
            <person name="Szczecinska M."/>
            <person name="Mazdziarz M."/>
        </authorList>
    </citation>
    <scope>NUCLEOTIDE SEQUENCE [LARGE SCALE GENOMIC DNA]</scope>
    <source>
        <strain evidence="2">Rf_01</strain>
        <tissue evidence="2">Aerial parts of the thallus</tissue>
    </source>
</reference>
<protein>
    <submittedName>
        <fullName evidence="2">Uncharacterized protein</fullName>
    </submittedName>
</protein>
<evidence type="ECO:0000256" key="1">
    <source>
        <dbReference type="SAM" id="MobiDB-lite"/>
    </source>
</evidence>
<organism evidence="2 3">
    <name type="scientific">Riccia fluitans</name>
    <dbReference type="NCBI Taxonomy" id="41844"/>
    <lineage>
        <taxon>Eukaryota</taxon>
        <taxon>Viridiplantae</taxon>
        <taxon>Streptophyta</taxon>
        <taxon>Embryophyta</taxon>
        <taxon>Marchantiophyta</taxon>
        <taxon>Marchantiopsida</taxon>
        <taxon>Marchantiidae</taxon>
        <taxon>Marchantiales</taxon>
        <taxon>Ricciaceae</taxon>
        <taxon>Riccia</taxon>
    </lineage>
</organism>
<feature type="compositionally biased region" description="Polar residues" evidence="1">
    <location>
        <begin position="470"/>
        <end position="481"/>
    </location>
</feature>
<dbReference type="InterPro" id="IPR051937">
    <property type="entry name" value="R3H_domain_containing"/>
</dbReference>
<name>A0ABD1Y137_9MARC</name>
<feature type="compositionally biased region" description="Polar residues" evidence="1">
    <location>
        <begin position="424"/>
        <end position="438"/>
    </location>
</feature>
<sequence length="529" mass="58311">MGKDKKDKKNKTDDTKKFSAKTGLIDKASIEEYKSVYSKYQSQHGKEANSKLEAHVETRLHTTVEEQKKKRKRDITSVTASTAAGTAVPFSGIPIMVAVTMVQCVGFSASLGLIPIANVRSFQDVNTLASQMTSTLQKASSSGMKAAIEAFVLEVLKTAGIGYWLWEEILKDIVFEITSGCVIDSAWVLTPLFMAPKYYLHRKMIKKMYVSLGEKAIVVHKAWVNDHLFLGKPETSPAAVTAETTPTVPSAYQNGYPTTGQPMYQSNSEEGVPYPVYYQPAFASSTHRPPEANPLHNATSHSNSFPHLPEHPHHQYAYYPSSYPMHPPHGQSYPSSGAQHQPFYPQQYATQPGTYNPSSSASGYNHLHTNSLPHHLGSQAPPPTGYPVQHQNKVQEGVPTAPPQSYQGAYNPNSYPSAPPYEQQMPTSTESSHQGHPQSQPAYYNPSSNPSAPAYQQQQAPPSSHYQHPAQRQYTVQQHSQFPAGAEQKPHLKTSYGPPADHYHQSSNLNAALESYPQKAPLKKKPEAC</sequence>
<dbReference type="PANTHER" id="PTHR15672:SF8">
    <property type="entry name" value="PROTEIN ENCORE"/>
    <property type="match status" value="1"/>
</dbReference>
<accession>A0ABD1Y137</accession>